<reference evidence="5 8" key="2">
    <citation type="journal article" date="2014" name="BMC Genomics">
        <title>An improved genome release (version Mt4.0) for the model legume Medicago truncatula.</title>
        <authorList>
            <person name="Tang H."/>
            <person name="Krishnakumar V."/>
            <person name="Bidwell S."/>
            <person name="Rosen B."/>
            <person name="Chan A."/>
            <person name="Zhou S."/>
            <person name="Gentzbittel L."/>
            <person name="Childs K.L."/>
            <person name="Yandell M."/>
            <person name="Gundlach H."/>
            <person name="Mayer K.F."/>
            <person name="Schwartz D.C."/>
            <person name="Town C.D."/>
        </authorList>
    </citation>
    <scope>GENOME REANNOTATION</scope>
    <source>
        <strain evidence="7 8">cv. Jemalong A17</strain>
    </source>
</reference>
<name>G7L2J8_MEDTR</name>
<dbReference type="STRING" id="3880.G7L2J8"/>
<dbReference type="InterPro" id="IPR055357">
    <property type="entry name" value="LRR_At1g61320_AtMIF1"/>
</dbReference>
<dbReference type="OMA" id="ASWYENE"/>
<organism evidence="5 8">
    <name type="scientific">Medicago truncatula</name>
    <name type="common">Barrel medic</name>
    <name type="synonym">Medicago tribuloides</name>
    <dbReference type="NCBI Taxonomy" id="3880"/>
    <lineage>
        <taxon>Eukaryota</taxon>
        <taxon>Viridiplantae</taxon>
        <taxon>Streptophyta</taxon>
        <taxon>Embryophyta</taxon>
        <taxon>Tracheophyta</taxon>
        <taxon>Spermatophyta</taxon>
        <taxon>Magnoliopsida</taxon>
        <taxon>eudicotyledons</taxon>
        <taxon>Gunneridae</taxon>
        <taxon>Pentapetalae</taxon>
        <taxon>rosids</taxon>
        <taxon>fabids</taxon>
        <taxon>Fabales</taxon>
        <taxon>Fabaceae</taxon>
        <taxon>Papilionoideae</taxon>
        <taxon>50 kb inversion clade</taxon>
        <taxon>NPAAA clade</taxon>
        <taxon>Hologalegina</taxon>
        <taxon>IRL clade</taxon>
        <taxon>Trifolieae</taxon>
        <taxon>Medicago</taxon>
    </lineage>
</organism>
<evidence type="ECO:0000256" key="2">
    <source>
        <dbReference type="SAM" id="SignalP"/>
    </source>
</evidence>
<reference evidence="5 8" key="1">
    <citation type="journal article" date="2011" name="Nature">
        <title>The Medicago genome provides insight into the evolution of rhizobial symbioses.</title>
        <authorList>
            <person name="Young N.D."/>
            <person name="Debelle F."/>
            <person name="Oldroyd G.E."/>
            <person name="Geurts R."/>
            <person name="Cannon S.B."/>
            <person name="Udvardi M.K."/>
            <person name="Benedito V.A."/>
            <person name="Mayer K.F."/>
            <person name="Gouzy J."/>
            <person name="Schoof H."/>
            <person name="Van de Peer Y."/>
            <person name="Proost S."/>
            <person name="Cook D.R."/>
            <person name="Meyers B.C."/>
            <person name="Spannagl M."/>
            <person name="Cheung F."/>
            <person name="De Mita S."/>
            <person name="Krishnakumar V."/>
            <person name="Gundlach H."/>
            <person name="Zhou S."/>
            <person name="Mudge J."/>
            <person name="Bharti A.K."/>
            <person name="Murray J.D."/>
            <person name="Naoumkina M.A."/>
            <person name="Rosen B."/>
            <person name="Silverstein K.A."/>
            <person name="Tang H."/>
            <person name="Rombauts S."/>
            <person name="Zhao P.X."/>
            <person name="Zhou P."/>
            <person name="Barbe V."/>
            <person name="Bardou P."/>
            <person name="Bechner M."/>
            <person name="Bellec A."/>
            <person name="Berger A."/>
            <person name="Berges H."/>
            <person name="Bidwell S."/>
            <person name="Bisseling T."/>
            <person name="Choisne N."/>
            <person name="Couloux A."/>
            <person name="Denny R."/>
            <person name="Deshpande S."/>
            <person name="Dai X."/>
            <person name="Doyle J.J."/>
            <person name="Dudez A.M."/>
            <person name="Farmer A.D."/>
            <person name="Fouteau S."/>
            <person name="Franken C."/>
            <person name="Gibelin C."/>
            <person name="Gish J."/>
            <person name="Goldstein S."/>
            <person name="Gonzalez A.J."/>
            <person name="Green P.J."/>
            <person name="Hallab A."/>
            <person name="Hartog M."/>
            <person name="Hua A."/>
            <person name="Humphray S.J."/>
            <person name="Jeong D.H."/>
            <person name="Jing Y."/>
            <person name="Jocker A."/>
            <person name="Kenton S.M."/>
            <person name="Kim D.J."/>
            <person name="Klee K."/>
            <person name="Lai H."/>
            <person name="Lang C."/>
            <person name="Lin S."/>
            <person name="Macmil S.L."/>
            <person name="Magdelenat G."/>
            <person name="Matthews L."/>
            <person name="McCorrison J."/>
            <person name="Monaghan E.L."/>
            <person name="Mun J.H."/>
            <person name="Najar F.Z."/>
            <person name="Nicholson C."/>
            <person name="Noirot C."/>
            <person name="O'Bleness M."/>
            <person name="Paule C.R."/>
            <person name="Poulain J."/>
            <person name="Prion F."/>
            <person name="Qin B."/>
            <person name="Qu C."/>
            <person name="Retzel E.F."/>
            <person name="Riddle C."/>
            <person name="Sallet E."/>
            <person name="Samain S."/>
            <person name="Samson N."/>
            <person name="Sanders I."/>
            <person name="Saurat O."/>
            <person name="Scarpelli C."/>
            <person name="Schiex T."/>
            <person name="Segurens B."/>
            <person name="Severin A.J."/>
            <person name="Sherrier D.J."/>
            <person name="Shi R."/>
            <person name="Sims S."/>
            <person name="Singer S.R."/>
            <person name="Sinharoy S."/>
            <person name="Sterck L."/>
            <person name="Viollet A."/>
            <person name="Wang B.B."/>
            <person name="Wang K."/>
            <person name="Wang M."/>
            <person name="Wang X."/>
            <person name="Warfsmann J."/>
            <person name="Weissenbach J."/>
            <person name="White D.D."/>
            <person name="White J.D."/>
            <person name="Wiley G.B."/>
            <person name="Wincker P."/>
            <person name="Xing Y."/>
            <person name="Yang L."/>
            <person name="Yao Z."/>
            <person name="Ying F."/>
            <person name="Zhai J."/>
            <person name="Zhou L."/>
            <person name="Zuber A."/>
            <person name="Denarie J."/>
            <person name="Dixon R.A."/>
            <person name="May G.D."/>
            <person name="Schwartz D.C."/>
            <person name="Rogers J."/>
            <person name="Quetier F."/>
            <person name="Town C.D."/>
            <person name="Roe B.A."/>
        </authorList>
    </citation>
    <scope>NUCLEOTIDE SEQUENCE [LARGE SCALE GENOMIC DNA]</scope>
    <source>
        <strain evidence="5">A17</strain>
        <strain evidence="7 8">cv. Jemalong A17</strain>
    </source>
</reference>
<dbReference type="KEGG" id="mtr:11427498"/>
<accession>G7L2J8</accession>
<dbReference type="Pfam" id="PF23622">
    <property type="entry name" value="LRR_At1g61320_AtMIF1"/>
    <property type="match status" value="1"/>
</dbReference>
<dbReference type="SUPFAM" id="SSF81383">
    <property type="entry name" value="F-box domain"/>
    <property type="match status" value="1"/>
</dbReference>
<dbReference type="EnsemblPlants" id="AES80092">
    <property type="protein sequence ID" value="AES80092"/>
    <property type="gene ID" value="MTR_7g076570"/>
</dbReference>
<reference evidence="6" key="5">
    <citation type="journal article" date="2018" name="Nat. Plants">
        <title>Whole-genome landscape of Medicago truncatula symbiotic genes.</title>
        <authorList>
            <person name="Pecrix Y."/>
            <person name="Gamas P."/>
            <person name="Carrere S."/>
        </authorList>
    </citation>
    <scope>NUCLEOTIDE SEQUENCE</scope>
    <source>
        <tissue evidence="6">Leaves</tissue>
    </source>
</reference>
<feature type="region of interest" description="Disordered" evidence="1">
    <location>
        <begin position="31"/>
        <end position="50"/>
    </location>
</feature>
<feature type="domain" description="At1g61320/AtMIF1 LRR" evidence="4">
    <location>
        <begin position="112"/>
        <end position="442"/>
    </location>
</feature>
<dbReference type="Proteomes" id="UP000265566">
    <property type="component" value="Chromosome 7"/>
</dbReference>
<feature type="chain" id="PRO_5014573982" evidence="2">
    <location>
        <begin position="23"/>
        <end position="493"/>
    </location>
</feature>
<dbReference type="PANTHER" id="PTHR34145">
    <property type="entry name" value="OS02G0105600 PROTEIN"/>
    <property type="match status" value="1"/>
</dbReference>
<proteinExistence type="predicted"/>
<evidence type="ECO:0000313" key="5">
    <source>
        <dbReference type="EMBL" id="AES80092.1"/>
    </source>
</evidence>
<feature type="signal peptide" evidence="2">
    <location>
        <begin position="1"/>
        <end position="22"/>
    </location>
</feature>
<evidence type="ECO:0000313" key="7">
    <source>
        <dbReference type="EnsemblPlants" id="AES80092"/>
    </source>
</evidence>
<dbReference type="InterPro" id="IPR053772">
    <property type="entry name" value="At1g61320/At1g61330-like"/>
</dbReference>
<dbReference type="PaxDb" id="3880-AES80092"/>
<evidence type="ECO:0000313" key="9">
    <source>
        <dbReference type="Proteomes" id="UP000265566"/>
    </source>
</evidence>
<keyword evidence="8" id="KW-1185">Reference proteome</keyword>
<evidence type="ECO:0000313" key="8">
    <source>
        <dbReference type="Proteomes" id="UP000002051"/>
    </source>
</evidence>
<gene>
    <name evidence="7" type="primary">11427498</name>
    <name evidence="5" type="ordered locus">MTR_7g076570</name>
    <name evidence="6" type="ORF">MtrunA17_Chr7g0246951</name>
</gene>
<dbReference type="InterPro" id="IPR036047">
    <property type="entry name" value="F-box-like_dom_sf"/>
</dbReference>
<dbReference type="Pfam" id="PF00646">
    <property type="entry name" value="F-box"/>
    <property type="match status" value="1"/>
</dbReference>
<dbReference type="Proteomes" id="UP000002051">
    <property type="component" value="Unassembled WGS sequence"/>
</dbReference>
<dbReference type="HOGENOM" id="CLU_045469_0_0_1"/>
<dbReference type="SUPFAM" id="SSF52047">
    <property type="entry name" value="RNI-like"/>
    <property type="match status" value="1"/>
</dbReference>
<sequence length="493" mass="56971">MEIILSLIPFFIAMFFFHSSLASLVSLPMKNSENQNKSPEENKTDSPDNLPENIVQNIFTFLPIKNAIVIASTVSPRYKSSWRYNRRFLFDSDFHSRYSQPDLAAMVDHLFNSHKGDEIKTFKLHIDSIGIEALLKRWLYICTEKNLEDLELHLYQPGFTVEFSVFNALHKLKTLKLVNCAIQLIEVPSGLQFLQTLSLCNLHITEDMFDVLIEHCKMLEIIDLIKCSTINNLNLNARENKHFKKLRLVECPNLEKIEIDSPTLRSIFYHGNFCTVRIAEGMKLYEAFFYFIPSTHYIQSTPLEALVKDLSNVSILTTTPLLIEGVAGVLQGAQYCFENLLELQLFTDEAVFCNPYDIFMFLKNCPSLVKLFIDLNDYIFDLGMYWKLNQQPLLNNCNHKFTQLKVLVIRSFKFLPSELELVKIVLQRATILERLTLISQESDGSSKFEGEDVAKYVKLFGSWAASTRVIIKYVDKSFDNPTHPKRWLHTDAN</sequence>
<evidence type="ECO:0000259" key="4">
    <source>
        <dbReference type="Pfam" id="PF23622"/>
    </source>
</evidence>
<keyword evidence="2" id="KW-0732">Signal</keyword>
<dbReference type="InterPro" id="IPR001810">
    <property type="entry name" value="F-box_dom"/>
</dbReference>
<protein>
    <submittedName>
        <fullName evidence="5">FBD-associated F-box plant protein</fullName>
    </submittedName>
    <submittedName>
        <fullName evidence="6">Putative F-box domain, leucine-rich repeat domain, L domain-containing protein</fullName>
    </submittedName>
</protein>
<dbReference type="EMBL" id="PSQE01000007">
    <property type="protein sequence ID" value="RHN46881.1"/>
    <property type="molecule type" value="Genomic_DNA"/>
</dbReference>
<evidence type="ECO:0000256" key="1">
    <source>
        <dbReference type="SAM" id="MobiDB-lite"/>
    </source>
</evidence>
<evidence type="ECO:0000313" key="6">
    <source>
        <dbReference type="EMBL" id="RHN46881.1"/>
    </source>
</evidence>
<reference evidence="7" key="3">
    <citation type="submission" date="2015-04" db="UniProtKB">
        <authorList>
            <consortium name="EnsemblPlants"/>
        </authorList>
    </citation>
    <scope>IDENTIFICATION</scope>
    <source>
        <strain evidence="7">cv. Jemalong A17</strain>
    </source>
</reference>
<dbReference type="PANTHER" id="PTHR34145:SF54">
    <property type="entry name" value="FBD-ASSOCIATED F-BOX PLANT PROTEIN"/>
    <property type="match status" value="1"/>
</dbReference>
<dbReference type="InterPro" id="IPR032675">
    <property type="entry name" value="LRR_dom_sf"/>
</dbReference>
<dbReference type="OrthoDB" id="673865at2759"/>
<dbReference type="Gene3D" id="3.80.10.10">
    <property type="entry name" value="Ribonuclease Inhibitor"/>
    <property type="match status" value="1"/>
</dbReference>
<dbReference type="eggNOG" id="ENOG502RYMX">
    <property type="taxonomic scope" value="Eukaryota"/>
</dbReference>
<dbReference type="EMBL" id="CM001223">
    <property type="protein sequence ID" value="AES80092.1"/>
    <property type="molecule type" value="Genomic_DNA"/>
</dbReference>
<feature type="domain" description="F-box" evidence="3">
    <location>
        <begin position="48"/>
        <end position="87"/>
    </location>
</feature>
<evidence type="ECO:0000259" key="3">
    <source>
        <dbReference type="Pfam" id="PF00646"/>
    </source>
</evidence>
<dbReference type="AlphaFoldDB" id="G7L2J8"/>
<reference evidence="9" key="4">
    <citation type="journal article" date="2018" name="Nat. Plants">
        <title>Whole-genome landscape of Medicago truncatula symbiotic genes.</title>
        <authorList>
            <person name="Pecrix Y."/>
            <person name="Staton S.E."/>
            <person name="Sallet E."/>
            <person name="Lelandais-Briere C."/>
            <person name="Moreau S."/>
            <person name="Carrere S."/>
            <person name="Blein T."/>
            <person name="Jardinaud M.F."/>
            <person name="Latrasse D."/>
            <person name="Zouine M."/>
            <person name="Zahm M."/>
            <person name="Kreplak J."/>
            <person name="Mayjonade B."/>
            <person name="Satge C."/>
            <person name="Perez M."/>
            <person name="Cauet S."/>
            <person name="Marande W."/>
            <person name="Chantry-Darmon C."/>
            <person name="Lopez-Roques C."/>
            <person name="Bouchez O."/>
            <person name="Berard A."/>
            <person name="Debelle F."/>
            <person name="Munos S."/>
            <person name="Bendahmane A."/>
            <person name="Berges H."/>
            <person name="Niebel A."/>
            <person name="Buitink J."/>
            <person name="Frugier F."/>
            <person name="Benhamed M."/>
            <person name="Crespi M."/>
            <person name="Gouzy J."/>
            <person name="Gamas P."/>
        </authorList>
    </citation>
    <scope>NUCLEOTIDE SEQUENCE [LARGE SCALE GENOMIC DNA]</scope>
    <source>
        <strain evidence="9">cv. Jemalong A17</strain>
    </source>
</reference>
<dbReference type="Gramene" id="rna41416">
    <property type="protein sequence ID" value="RHN46881.1"/>
    <property type="gene ID" value="gene41416"/>
</dbReference>